<name>A0A975BXD7_9BACT</name>
<dbReference type="AlphaFoldDB" id="A0A975BXD7"/>
<sequence length="57" mass="6243">MTSVSIVSTGQKTILGTDSPAMNCRAIFNRPYGTKNNFGNRFPGNELPGYFLSSLRD</sequence>
<dbReference type="EMBL" id="CP061800">
    <property type="protein sequence ID" value="QTA93561.1"/>
    <property type="molecule type" value="Genomic_DNA"/>
</dbReference>
<keyword evidence="2" id="KW-1185">Reference proteome</keyword>
<organism evidence="1 2">
    <name type="scientific">Desulfonema magnum</name>
    <dbReference type="NCBI Taxonomy" id="45655"/>
    <lineage>
        <taxon>Bacteria</taxon>
        <taxon>Pseudomonadati</taxon>
        <taxon>Thermodesulfobacteriota</taxon>
        <taxon>Desulfobacteria</taxon>
        <taxon>Desulfobacterales</taxon>
        <taxon>Desulfococcaceae</taxon>
        <taxon>Desulfonema</taxon>
    </lineage>
</organism>
<proteinExistence type="predicted"/>
<accession>A0A975BXD7</accession>
<reference evidence="1" key="1">
    <citation type="journal article" date="2021" name="Microb. Physiol.">
        <title>Proteogenomic Insights into the Physiology of Marine, Sulfate-Reducing, Filamentous Desulfonema limicola and Desulfonema magnum.</title>
        <authorList>
            <person name="Schnaars V."/>
            <person name="Wohlbrand L."/>
            <person name="Scheve S."/>
            <person name="Hinrichs C."/>
            <person name="Reinhardt R."/>
            <person name="Rabus R."/>
        </authorList>
    </citation>
    <scope>NUCLEOTIDE SEQUENCE</scope>
    <source>
        <strain evidence="1">4be13</strain>
    </source>
</reference>
<evidence type="ECO:0000313" key="1">
    <source>
        <dbReference type="EMBL" id="QTA93561.1"/>
    </source>
</evidence>
<dbReference type="KEGG" id="dmm:dnm_096630"/>
<gene>
    <name evidence="1" type="ORF">dnm_096630</name>
</gene>
<protein>
    <submittedName>
        <fullName evidence="1">Uncharacterized protein</fullName>
    </submittedName>
</protein>
<dbReference type="Proteomes" id="UP000663722">
    <property type="component" value="Chromosome"/>
</dbReference>
<evidence type="ECO:0000313" key="2">
    <source>
        <dbReference type="Proteomes" id="UP000663722"/>
    </source>
</evidence>